<reference evidence="4" key="1">
    <citation type="journal article" date="2008" name="Insect Biochem. Mol. Biol.">
        <title>The genome of a lepidopteran model insect, the silkworm Bombyx mori.</title>
        <authorList>
            <consortium name="International Silkworm Genome Consortium"/>
        </authorList>
    </citation>
    <scope>NUCLEOTIDE SEQUENCE [LARGE SCALE GENOMIC DNA]</scope>
    <source>
        <strain evidence="4">p50T</strain>
    </source>
</reference>
<dbReference type="KEGG" id="bmor:101736746"/>
<keyword evidence="4" id="KW-1185">Reference proteome</keyword>
<proteinExistence type="inferred from homology"/>
<dbReference type="GeneID" id="101736746"/>
<evidence type="ECO:0000256" key="1">
    <source>
        <dbReference type="ARBA" id="ARBA00010331"/>
    </source>
</evidence>
<reference evidence="3" key="2">
    <citation type="submission" date="2022-06" db="UniProtKB">
        <authorList>
            <consortium name="EnsemblMetazoa"/>
        </authorList>
    </citation>
    <scope>IDENTIFICATION</scope>
    <source>
        <strain evidence="3">p50T (Dazao)</strain>
    </source>
</reference>
<dbReference type="Proteomes" id="UP000005204">
    <property type="component" value="Unassembled WGS sequence"/>
</dbReference>
<dbReference type="SMART" id="SM01131">
    <property type="entry name" value="DHHA2"/>
    <property type="match status" value="1"/>
</dbReference>
<dbReference type="Pfam" id="PF02833">
    <property type="entry name" value="DHHA2"/>
    <property type="match status" value="1"/>
</dbReference>
<evidence type="ECO:0000259" key="2">
    <source>
        <dbReference type="SMART" id="SM01131"/>
    </source>
</evidence>
<organism evidence="3 4">
    <name type="scientific">Bombyx mori</name>
    <name type="common">Silk moth</name>
    <dbReference type="NCBI Taxonomy" id="7091"/>
    <lineage>
        <taxon>Eukaryota</taxon>
        <taxon>Metazoa</taxon>
        <taxon>Ecdysozoa</taxon>
        <taxon>Arthropoda</taxon>
        <taxon>Hexapoda</taxon>
        <taxon>Insecta</taxon>
        <taxon>Pterygota</taxon>
        <taxon>Neoptera</taxon>
        <taxon>Endopterygota</taxon>
        <taxon>Lepidoptera</taxon>
        <taxon>Glossata</taxon>
        <taxon>Ditrysia</taxon>
        <taxon>Bombycoidea</taxon>
        <taxon>Bombycidae</taxon>
        <taxon>Bombycinae</taxon>
        <taxon>Bombyx</taxon>
    </lineage>
</organism>
<protein>
    <recommendedName>
        <fullName evidence="2">DHHA2 domain-containing protein</fullName>
    </recommendedName>
</protein>
<feature type="domain" description="DHHA2" evidence="2">
    <location>
        <begin position="252"/>
        <end position="386"/>
    </location>
</feature>
<dbReference type="Gene3D" id="3.90.1640.10">
    <property type="entry name" value="inorganic pyrophosphatase (n-terminal core)"/>
    <property type="match status" value="1"/>
</dbReference>
<comment type="similarity">
    <text evidence="1">Belongs to the PPase class C family. Prune subfamily.</text>
</comment>
<evidence type="ECO:0000313" key="3">
    <source>
        <dbReference type="EnsemblMetazoa" id="XP_012548725.2"/>
    </source>
</evidence>
<dbReference type="CTD" id="18936"/>
<dbReference type="PANTHER" id="PTHR12112">
    <property type="entry name" value="BNIP - RELATED"/>
    <property type="match status" value="1"/>
</dbReference>
<dbReference type="GO" id="GO:0004309">
    <property type="term" value="F:exopolyphosphatase activity"/>
    <property type="evidence" value="ECO:0007669"/>
    <property type="project" value="TreeGrafter"/>
</dbReference>
<dbReference type="InterPro" id="IPR004097">
    <property type="entry name" value="DHHA2"/>
</dbReference>
<dbReference type="InterPro" id="IPR038763">
    <property type="entry name" value="DHH_sf"/>
</dbReference>
<dbReference type="InterPro" id="IPR038222">
    <property type="entry name" value="DHHA2_dom_sf"/>
</dbReference>
<dbReference type="EnsemblMetazoa" id="XM_012693271.3">
    <property type="protein sequence ID" value="XP_012548725.2"/>
    <property type="gene ID" value="LOC101736746"/>
</dbReference>
<dbReference type="PANTHER" id="PTHR12112:SF39">
    <property type="entry name" value="EG:152A3.5 PROTEIN (FBGN0003116_PN PROTEIN)"/>
    <property type="match status" value="1"/>
</dbReference>
<dbReference type="RefSeq" id="XP_012548725.2">
    <property type="nucleotide sequence ID" value="XM_012693271.3"/>
</dbReference>
<evidence type="ECO:0000313" key="4">
    <source>
        <dbReference type="Proteomes" id="UP000005204"/>
    </source>
</evidence>
<name>A0A8R2C7L1_BOMMO</name>
<dbReference type="AlphaFoldDB" id="A0A8R2C7L1"/>
<dbReference type="SUPFAM" id="SSF64182">
    <property type="entry name" value="DHH phosphoesterases"/>
    <property type="match status" value="1"/>
</dbReference>
<dbReference type="Gene3D" id="3.10.310.20">
    <property type="entry name" value="DHHA2 domain"/>
    <property type="match status" value="1"/>
</dbReference>
<accession>A0A8R2C7L1</accession>
<dbReference type="GO" id="GO:0005737">
    <property type="term" value="C:cytoplasm"/>
    <property type="evidence" value="ECO:0007669"/>
    <property type="project" value="InterPro"/>
</dbReference>
<sequence length="389" mass="44649">MTNNIVTLTRMLDYVLRKSNDYDNINIVIGNESCDLDSAVCSIVYALYLNWQHNQIKCKVCTKDKRGASSKDDIFIPILNMVRQDFALKTEVMYLFNKLGITEGDLIFRNDYDLCSLLRDSKCNVVLVDHHVLAANDVFLSAFVTEIIDHRPLDKSRWTYKGDTRLIIEIVGSCATLVTRRIKEMCLLLGKEFQFFKDHMPCSQMLYSTIILDTVNFSKEFNKGTPEDEEMIDLLERVLMIENPIDERQRVLDELTKAKSDVSKLTASQLLRKDVKIVEDVLIPSFPMLVEEFLRLDDAVDAVKEVLSQRECLVALLLGMDLTSGMKRDMAVMSPNNENLAEKLDSFLVEWSSPSFELRPRDGAVRGQLRLSATRKQYVPVVQEFFRSL</sequence>